<evidence type="ECO:0000256" key="1">
    <source>
        <dbReference type="SAM" id="SignalP"/>
    </source>
</evidence>
<protein>
    <submittedName>
        <fullName evidence="2">DUF2946 domain-containing protein</fullName>
    </submittedName>
</protein>
<feature type="chain" id="PRO_5046560797" evidence="1">
    <location>
        <begin position="32"/>
        <end position="128"/>
    </location>
</feature>
<evidence type="ECO:0000313" key="3">
    <source>
        <dbReference type="Proteomes" id="UP000785613"/>
    </source>
</evidence>
<dbReference type="Pfam" id="PF11162">
    <property type="entry name" value="DUF2946"/>
    <property type="match status" value="1"/>
</dbReference>
<dbReference type="InterPro" id="IPR021333">
    <property type="entry name" value="DUF2946"/>
</dbReference>
<comment type="caution">
    <text evidence="2">The sequence shown here is derived from an EMBL/GenBank/DDBJ whole genome shotgun (WGS) entry which is preliminary data.</text>
</comment>
<evidence type="ECO:0000313" key="2">
    <source>
        <dbReference type="EMBL" id="NHZ33391.1"/>
    </source>
</evidence>
<organism evidence="2 3">
    <name type="scientific">Massilia rubra</name>
    <dbReference type="NCBI Taxonomy" id="2607910"/>
    <lineage>
        <taxon>Bacteria</taxon>
        <taxon>Pseudomonadati</taxon>
        <taxon>Pseudomonadota</taxon>
        <taxon>Betaproteobacteria</taxon>
        <taxon>Burkholderiales</taxon>
        <taxon>Oxalobacteraceae</taxon>
        <taxon>Telluria group</taxon>
        <taxon>Massilia</taxon>
    </lineage>
</organism>
<accession>A0ABX0LLQ1</accession>
<name>A0ABX0LLQ1_9BURK</name>
<keyword evidence="1" id="KW-0732">Signal</keyword>
<gene>
    <name evidence="2" type="ORF">F0185_07275</name>
</gene>
<keyword evidence="3" id="KW-1185">Reference proteome</keyword>
<dbReference type="EMBL" id="VUYU01000004">
    <property type="protein sequence ID" value="NHZ33391.1"/>
    <property type="molecule type" value="Genomic_DNA"/>
</dbReference>
<feature type="signal peptide" evidence="1">
    <location>
        <begin position="1"/>
        <end position="31"/>
    </location>
</feature>
<dbReference type="Proteomes" id="UP000785613">
    <property type="component" value="Unassembled WGS sequence"/>
</dbReference>
<proteinExistence type="predicted"/>
<sequence length="128" mass="13261">MRMNRRAFALAAWMAMLAVLMAVLAPALSHAFGADPAARFLPGDICRAGSVAAAGEALAGGAPAPPSHEEKRQHCPYCHHGNGVLLLPPAPHPLALAVADAPPTAPFPDAPKPRFAWTAAHARGPPWS</sequence>
<reference evidence="2 3" key="1">
    <citation type="submission" date="2019-09" db="EMBL/GenBank/DDBJ databases">
        <title>Taxonomy of Antarctic Massilia spp.: description of Massilia rubra sp. nov., Massilia aquatica sp. nov., Massilia mucilaginosa sp. nov., Massilia frigida sp. nov. isolated from streams, lakes and regoliths.</title>
        <authorList>
            <person name="Holochova P."/>
            <person name="Sedlacek I."/>
            <person name="Kralova S."/>
            <person name="Maslanova I."/>
            <person name="Busse H.-J."/>
            <person name="Stankova E."/>
            <person name="Vrbovska V."/>
            <person name="Kovarovic V."/>
            <person name="Bartak M."/>
            <person name="Svec P."/>
            <person name="Pantucek R."/>
        </authorList>
    </citation>
    <scope>NUCLEOTIDE SEQUENCE [LARGE SCALE GENOMIC DNA]</scope>
    <source>
        <strain evidence="2 3">CCM 8692</strain>
    </source>
</reference>